<evidence type="ECO:0000259" key="1">
    <source>
        <dbReference type="SMART" id="SM00834"/>
    </source>
</evidence>
<dbReference type="AlphaFoldDB" id="A0AA41UL17"/>
<sequence length="85" mass="8688">MPIFEIACDECHYTGETIVLSAGDALRCPSCGSERTRKLMSAPSSLTGKTPQRLPGAGDTACCGQSPDQASCSGPGSCCGRAGQF</sequence>
<dbReference type="NCBIfam" id="TIGR02605">
    <property type="entry name" value="CxxC_CxxC_SSSS"/>
    <property type="match status" value="1"/>
</dbReference>
<dbReference type="Pfam" id="PF09723">
    <property type="entry name" value="Zn_ribbon_8"/>
    <property type="match status" value="1"/>
</dbReference>
<gene>
    <name evidence="2" type="ORF">MRX98_20175</name>
</gene>
<dbReference type="InterPro" id="IPR013429">
    <property type="entry name" value="Regulatory_FmdB_Zinc_ribbon"/>
</dbReference>
<evidence type="ECO:0000313" key="2">
    <source>
        <dbReference type="EMBL" id="MCJ8502904.1"/>
    </source>
</evidence>
<dbReference type="EMBL" id="JALJRB010000036">
    <property type="protein sequence ID" value="MCJ8502904.1"/>
    <property type="molecule type" value="Genomic_DNA"/>
</dbReference>
<feature type="domain" description="Putative regulatory protein FmdB zinc ribbon" evidence="1">
    <location>
        <begin position="1"/>
        <end position="41"/>
    </location>
</feature>
<keyword evidence="3" id="KW-1185">Reference proteome</keyword>
<dbReference type="Proteomes" id="UP001165427">
    <property type="component" value="Unassembled WGS sequence"/>
</dbReference>
<proteinExistence type="predicted"/>
<organism evidence="2 3">
    <name type="scientific">Desulfatitalea alkaliphila</name>
    <dbReference type="NCBI Taxonomy" id="2929485"/>
    <lineage>
        <taxon>Bacteria</taxon>
        <taxon>Pseudomonadati</taxon>
        <taxon>Thermodesulfobacteriota</taxon>
        <taxon>Desulfobacteria</taxon>
        <taxon>Desulfobacterales</taxon>
        <taxon>Desulfosarcinaceae</taxon>
        <taxon>Desulfatitalea</taxon>
    </lineage>
</organism>
<protein>
    <submittedName>
        <fullName evidence="2">Zinc ribbon domain-containing protein</fullName>
    </submittedName>
</protein>
<reference evidence="2" key="1">
    <citation type="submission" date="2022-04" db="EMBL/GenBank/DDBJ databases">
        <title>Desulfatitalea alkaliphila sp. nov., a novel anaerobic sulfate-reducing bacterium isolated from terrestrial mud volcano, Taman Peninsula, Russia.</title>
        <authorList>
            <person name="Khomyakova M.A."/>
            <person name="Merkel A.Y."/>
            <person name="Slobodkin A.I."/>
        </authorList>
    </citation>
    <scope>NUCLEOTIDE SEQUENCE</scope>
    <source>
        <strain evidence="2">M08but</strain>
    </source>
</reference>
<name>A0AA41UL17_9BACT</name>
<evidence type="ECO:0000313" key="3">
    <source>
        <dbReference type="Proteomes" id="UP001165427"/>
    </source>
</evidence>
<dbReference type="SMART" id="SM00834">
    <property type="entry name" value="CxxC_CXXC_SSSS"/>
    <property type="match status" value="1"/>
</dbReference>
<dbReference type="RefSeq" id="WP_246914442.1">
    <property type="nucleotide sequence ID" value="NZ_JALJRB010000036.1"/>
</dbReference>
<accession>A0AA41UL17</accession>
<comment type="caution">
    <text evidence="2">The sequence shown here is derived from an EMBL/GenBank/DDBJ whole genome shotgun (WGS) entry which is preliminary data.</text>
</comment>